<gene>
    <name evidence="2" type="ORF">EAI_06238</name>
</gene>
<protein>
    <submittedName>
        <fullName evidence="2">Uncharacterized protein</fullName>
    </submittedName>
</protein>
<evidence type="ECO:0000313" key="3">
    <source>
        <dbReference type="Proteomes" id="UP000008237"/>
    </source>
</evidence>
<accession>E2C197</accession>
<evidence type="ECO:0000313" key="2">
    <source>
        <dbReference type="EMBL" id="EFN78284.1"/>
    </source>
</evidence>
<sequence>MADSKRKRKAEEEEVTSETSGTGGSSQLSVTARVREEVTKFTMRINPRLTKNLEFNEDLPYSQARTEEWEERVEDELEKWDDEEIVEWIGKCKEDMEKMRGHARELHRSMAYLRLKLQDYKDAFKEWEETAKEREKERQDEREKGKKLREELESARKELATARKEREDYRCRLKECEGKLESITFLKEETWKMSREIRENHSH</sequence>
<keyword evidence="3" id="KW-1185">Reference proteome</keyword>
<proteinExistence type="predicted"/>
<dbReference type="AlphaFoldDB" id="E2C197"/>
<evidence type="ECO:0000256" key="1">
    <source>
        <dbReference type="SAM" id="MobiDB-lite"/>
    </source>
</evidence>
<feature type="region of interest" description="Disordered" evidence="1">
    <location>
        <begin position="1"/>
        <end position="31"/>
    </location>
</feature>
<dbReference type="EMBL" id="GL451911">
    <property type="protein sequence ID" value="EFN78284.1"/>
    <property type="molecule type" value="Genomic_DNA"/>
</dbReference>
<dbReference type="InParanoid" id="E2C197"/>
<feature type="region of interest" description="Disordered" evidence="1">
    <location>
        <begin position="131"/>
        <end position="151"/>
    </location>
</feature>
<organism evidence="3">
    <name type="scientific">Harpegnathos saltator</name>
    <name type="common">Jerdon's jumping ant</name>
    <dbReference type="NCBI Taxonomy" id="610380"/>
    <lineage>
        <taxon>Eukaryota</taxon>
        <taxon>Metazoa</taxon>
        <taxon>Ecdysozoa</taxon>
        <taxon>Arthropoda</taxon>
        <taxon>Hexapoda</taxon>
        <taxon>Insecta</taxon>
        <taxon>Pterygota</taxon>
        <taxon>Neoptera</taxon>
        <taxon>Endopterygota</taxon>
        <taxon>Hymenoptera</taxon>
        <taxon>Apocrita</taxon>
        <taxon>Aculeata</taxon>
        <taxon>Formicoidea</taxon>
        <taxon>Formicidae</taxon>
        <taxon>Ponerinae</taxon>
        <taxon>Ponerini</taxon>
        <taxon>Harpegnathos</taxon>
    </lineage>
</organism>
<reference evidence="2 3" key="1">
    <citation type="journal article" date="2010" name="Science">
        <title>Genomic comparison of the ants Camponotus floridanus and Harpegnathos saltator.</title>
        <authorList>
            <person name="Bonasio R."/>
            <person name="Zhang G."/>
            <person name="Ye C."/>
            <person name="Mutti N.S."/>
            <person name="Fang X."/>
            <person name="Qin N."/>
            <person name="Donahue G."/>
            <person name="Yang P."/>
            <person name="Li Q."/>
            <person name="Li C."/>
            <person name="Zhang P."/>
            <person name="Huang Z."/>
            <person name="Berger S.L."/>
            <person name="Reinberg D."/>
            <person name="Wang J."/>
            <person name="Liebig J."/>
        </authorList>
    </citation>
    <scope>NUCLEOTIDE SEQUENCE [LARGE SCALE GENOMIC DNA]</scope>
    <source>
        <strain evidence="2 3">R22 G/1</strain>
    </source>
</reference>
<dbReference type="SUPFAM" id="SSF58100">
    <property type="entry name" value="Bacterial hemolysins"/>
    <property type="match status" value="1"/>
</dbReference>
<name>E2C197_HARSA</name>
<dbReference type="Proteomes" id="UP000008237">
    <property type="component" value="Unassembled WGS sequence"/>
</dbReference>